<evidence type="ECO:0000256" key="1">
    <source>
        <dbReference type="SAM" id="SignalP"/>
    </source>
</evidence>
<dbReference type="RefSeq" id="WP_014797917.1">
    <property type="nucleotide sequence ID" value="NC_018018.1"/>
</dbReference>
<gene>
    <name evidence="2" type="ordered locus">Fleli_2087</name>
</gene>
<organism evidence="2 3">
    <name type="scientific">Bernardetia litoralis (strain ATCC 23117 / DSM 6794 / NBRC 15988 / NCIMB 1366 / Fx l1 / Sio-4)</name>
    <name type="common">Flexibacter litoralis</name>
    <dbReference type="NCBI Taxonomy" id="880071"/>
    <lineage>
        <taxon>Bacteria</taxon>
        <taxon>Pseudomonadati</taxon>
        <taxon>Bacteroidota</taxon>
        <taxon>Cytophagia</taxon>
        <taxon>Cytophagales</taxon>
        <taxon>Bernardetiaceae</taxon>
        <taxon>Bernardetia</taxon>
    </lineage>
</organism>
<sequence length="335" mass="37562" precursor="true">MIKLNCKMVKIKALICILFFCIISIFSNSVLAQDSRFTQFWSAPMTVNPAWAGTVPHWRASVLYRQQWYGVNGGIQSFFGGFDYNLGTGRGALGGWIKQDRISSLNANNLEVAAIYSYRVQFDNDWQLSMAGQLSYGQKTQGMDGLRFEDAMLSGNITAEDFGNYTIHYPDFGAGFVAYNSKMWIGLAAYHLLKPDISVTNIQDQIPVRITAQAGYRIALNDEHTLVPSGIIQYQSPFLQVDAGLNWEWDFLYTGIWYRGLPTRSGTQLLPSSALAVVSGVKIENWQFGVSYDFALASLVGVGGSYEISLTYMPKYDLRRSARGREEVKCPINFR</sequence>
<keyword evidence="1" id="KW-0732">Signal</keyword>
<dbReference type="KEGG" id="fli:Fleli_2087"/>
<feature type="signal peptide" evidence="1">
    <location>
        <begin position="1"/>
        <end position="32"/>
    </location>
</feature>
<accession>I4AKI5</accession>
<dbReference type="EMBL" id="CP003345">
    <property type="protein sequence ID" value="AFM04470.1"/>
    <property type="molecule type" value="Genomic_DNA"/>
</dbReference>
<dbReference type="Proteomes" id="UP000006054">
    <property type="component" value="Chromosome"/>
</dbReference>
<dbReference type="AlphaFoldDB" id="I4AKI5"/>
<evidence type="ECO:0000313" key="3">
    <source>
        <dbReference type="Proteomes" id="UP000006054"/>
    </source>
</evidence>
<dbReference type="HOGENOM" id="CLU_068235_1_0_10"/>
<keyword evidence="3" id="KW-1185">Reference proteome</keyword>
<protein>
    <submittedName>
        <fullName evidence="2">Bacteroidetes-specific putative membrane protein</fullName>
    </submittedName>
</protein>
<dbReference type="Pfam" id="PF11751">
    <property type="entry name" value="PorP_SprF"/>
    <property type="match status" value="1"/>
</dbReference>
<dbReference type="eggNOG" id="COG4772">
    <property type="taxonomic scope" value="Bacteria"/>
</dbReference>
<dbReference type="STRING" id="880071.Fleli_2087"/>
<dbReference type="InterPro" id="IPR019861">
    <property type="entry name" value="PorP/SprF_Bacteroidetes"/>
</dbReference>
<proteinExistence type="predicted"/>
<feature type="chain" id="PRO_5003685406" evidence="1">
    <location>
        <begin position="33"/>
        <end position="335"/>
    </location>
</feature>
<evidence type="ECO:0000313" key="2">
    <source>
        <dbReference type="EMBL" id="AFM04470.1"/>
    </source>
</evidence>
<dbReference type="NCBIfam" id="TIGR03519">
    <property type="entry name" value="T9SS_PorP_fam"/>
    <property type="match status" value="1"/>
</dbReference>
<name>I4AKI5_BERLS</name>
<reference evidence="3" key="1">
    <citation type="submission" date="2012-06" db="EMBL/GenBank/DDBJ databases">
        <title>The complete genome of Flexibacter litoralis DSM 6794.</title>
        <authorList>
            <person name="Lucas S."/>
            <person name="Copeland A."/>
            <person name="Lapidus A."/>
            <person name="Glavina del Rio T."/>
            <person name="Dalin E."/>
            <person name="Tice H."/>
            <person name="Bruce D."/>
            <person name="Goodwin L."/>
            <person name="Pitluck S."/>
            <person name="Peters L."/>
            <person name="Ovchinnikova G."/>
            <person name="Lu M."/>
            <person name="Kyrpides N."/>
            <person name="Mavromatis K."/>
            <person name="Ivanova N."/>
            <person name="Brettin T."/>
            <person name="Detter J.C."/>
            <person name="Han C."/>
            <person name="Larimer F."/>
            <person name="Land M."/>
            <person name="Hauser L."/>
            <person name="Markowitz V."/>
            <person name="Cheng J.-F."/>
            <person name="Hugenholtz P."/>
            <person name="Woyke T."/>
            <person name="Wu D."/>
            <person name="Spring S."/>
            <person name="Lang E."/>
            <person name="Kopitz M."/>
            <person name="Brambilla E."/>
            <person name="Klenk H.-P."/>
            <person name="Eisen J.A."/>
        </authorList>
    </citation>
    <scope>NUCLEOTIDE SEQUENCE [LARGE SCALE GENOMIC DNA]</scope>
    <source>
        <strain evidence="3">ATCC 23117 / DSM 6794 / NBRC 15988 / NCIMB 1366 / Sio-4</strain>
    </source>
</reference>